<dbReference type="EMBL" id="QGKW02002005">
    <property type="protein sequence ID" value="KAF2542717.1"/>
    <property type="molecule type" value="Genomic_DNA"/>
</dbReference>
<organism evidence="1 2">
    <name type="scientific">Brassica cretica</name>
    <name type="common">Mustard</name>
    <dbReference type="NCBI Taxonomy" id="69181"/>
    <lineage>
        <taxon>Eukaryota</taxon>
        <taxon>Viridiplantae</taxon>
        <taxon>Streptophyta</taxon>
        <taxon>Embryophyta</taxon>
        <taxon>Tracheophyta</taxon>
        <taxon>Spermatophyta</taxon>
        <taxon>Magnoliopsida</taxon>
        <taxon>eudicotyledons</taxon>
        <taxon>Gunneridae</taxon>
        <taxon>Pentapetalae</taxon>
        <taxon>rosids</taxon>
        <taxon>malvids</taxon>
        <taxon>Brassicales</taxon>
        <taxon>Brassicaceae</taxon>
        <taxon>Brassiceae</taxon>
        <taxon>Brassica</taxon>
    </lineage>
</organism>
<comment type="caution">
    <text evidence="1">The sequence shown here is derived from an EMBL/GenBank/DDBJ whole genome shotgun (WGS) entry which is preliminary data.</text>
</comment>
<protein>
    <submittedName>
        <fullName evidence="1">Uncharacterized protein</fullName>
    </submittedName>
</protein>
<dbReference type="Proteomes" id="UP000712281">
    <property type="component" value="Unassembled WGS sequence"/>
</dbReference>
<accession>A0A8S9GDV8</accession>
<name>A0A8S9GDV8_BRACR</name>
<sequence length="56" mass="5999">MGFSRWLPAINGGGELNTVTGRRGYNELRLLVEKVGLIDVLMGGVGGVEKLGLDRN</sequence>
<evidence type="ECO:0000313" key="2">
    <source>
        <dbReference type="Proteomes" id="UP000712281"/>
    </source>
</evidence>
<reference evidence="1" key="1">
    <citation type="submission" date="2019-12" db="EMBL/GenBank/DDBJ databases">
        <title>Genome sequencing and annotation of Brassica cretica.</title>
        <authorList>
            <person name="Studholme D.J."/>
            <person name="Sarris P.F."/>
        </authorList>
    </citation>
    <scope>NUCLEOTIDE SEQUENCE</scope>
    <source>
        <strain evidence="1">PFS-001/15</strain>
        <tissue evidence="1">Leaf</tissue>
    </source>
</reference>
<evidence type="ECO:0000313" key="1">
    <source>
        <dbReference type="EMBL" id="KAF2542717.1"/>
    </source>
</evidence>
<proteinExistence type="predicted"/>
<gene>
    <name evidence="1" type="ORF">F2Q68_00030424</name>
</gene>
<dbReference type="AlphaFoldDB" id="A0A8S9GDV8"/>